<name>A0ABU1U459_9BACL</name>
<gene>
    <name evidence="2" type="ORF">J2X07_003249</name>
</gene>
<dbReference type="Proteomes" id="UP001258181">
    <property type="component" value="Unassembled WGS sequence"/>
</dbReference>
<keyword evidence="3" id="KW-1185">Reference proteome</keyword>
<keyword evidence="1" id="KW-0472">Membrane</keyword>
<feature type="transmembrane region" description="Helical" evidence="1">
    <location>
        <begin position="5"/>
        <end position="23"/>
    </location>
</feature>
<organism evidence="2 3">
    <name type="scientific">Fictibacillus barbaricus</name>
    <dbReference type="NCBI Taxonomy" id="182136"/>
    <lineage>
        <taxon>Bacteria</taxon>
        <taxon>Bacillati</taxon>
        <taxon>Bacillota</taxon>
        <taxon>Bacilli</taxon>
        <taxon>Bacillales</taxon>
        <taxon>Fictibacillaceae</taxon>
        <taxon>Fictibacillus</taxon>
    </lineage>
</organism>
<evidence type="ECO:0000313" key="2">
    <source>
        <dbReference type="EMBL" id="MDR7074254.1"/>
    </source>
</evidence>
<dbReference type="RefSeq" id="WP_310260882.1">
    <property type="nucleotide sequence ID" value="NZ_JAVDWA010000006.1"/>
</dbReference>
<feature type="transmembrane region" description="Helical" evidence="1">
    <location>
        <begin position="29"/>
        <end position="50"/>
    </location>
</feature>
<dbReference type="EMBL" id="JAVDWA010000006">
    <property type="protein sequence ID" value="MDR7074254.1"/>
    <property type="molecule type" value="Genomic_DNA"/>
</dbReference>
<proteinExistence type="predicted"/>
<keyword evidence="1" id="KW-1133">Transmembrane helix</keyword>
<feature type="transmembrane region" description="Helical" evidence="1">
    <location>
        <begin position="83"/>
        <end position="105"/>
    </location>
</feature>
<reference evidence="2 3" key="1">
    <citation type="submission" date="2023-07" db="EMBL/GenBank/DDBJ databases">
        <title>Sorghum-associated microbial communities from plants grown in Nebraska, USA.</title>
        <authorList>
            <person name="Schachtman D."/>
        </authorList>
    </citation>
    <scope>NUCLEOTIDE SEQUENCE [LARGE SCALE GENOMIC DNA]</scope>
    <source>
        <strain evidence="2 3">BE211</strain>
    </source>
</reference>
<sequence length="119" mass="12782">MASKFVKVLGIVFLILGVVGFFLPMEGIFHLTTSHNIVHLASGIIALIMSSSEAKSILYAKVFGAVYLLVAILGLFMHDFAGIMFMIATNILHFVIAFASLYVGFASPASKQATNTVAR</sequence>
<evidence type="ECO:0000256" key="1">
    <source>
        <dbReference type="SAM" id="Phobius"/>
    </source>
</evidence>
<evidence type="ECO:0000313" key="3">
    <source>
        <dbReference type="Proteomes" id="UP001258181"/>
    </source>
</evidence>
<dbReference type="Pfam" id="PF14325">
    <property type="entry name" value="DUF4383"/>
    <property type="match status" value="1"/>
</dbReference>
<protein>
    <submittedName>
        <fullName evidence="2">Uncharacterized membrane protein HdeD (DUF308 family)</fullName>
    </submittedName>
</protein>
<feature type="transmembrane region" description="Helical" evidence="1">
    <location>
        <begin position="57"/>
        <end position="77"/>
    </location>
</feature>
<comment type="caution">
    <text evidence="2">The sequence shown here is derived from an EMBL/GenBank/DDBJ whole genome shotgun (WGS) entry which is preliminary data.</text>
</comment>
<accession>A0ABU1U459</accession>
<keyword evidence="1" id="KW-0812">Transmembrane</keyword>